<organism evidence="2 3">
    <name type="scientific">Dyadobacter endophyticus</name>
    <dbReference type="NCBI Taxonomy" id="1749036"/>
    <lineage>
        <taxon>Bacteria</taxon>
        <taxon>Pseudomonadati</taxon>
        <taxon>Bacteroidota</taxon>
        <taxon>Cytophagia</taxon>
        <taxon>Cytophagales</taxon>
        <taxon>Spirosomataceae</taxon>
        <taxon>Dyadobacter</taxon>
    </lineage>
</organism>
<keyword evidence="3" id="KW-1185">Reference proteome</keyword>
<proteinExistence type="predicted"/>
<dbReference type="EMBL" id="BMIA01000003">
    <property type="protein sequence ID" value="GGH45550.1"/>
    <property type="molecule type" value="Genomic_DNA"/>
</dbReference>
<dbReference type="Pfam" id="PF05016">
    <property type="entry name" value="ParE_toxin"/>
    <property type="match status" value="1"/>
</dbReference>
<accession>A0ABQ1Z2S2</accession>
<sequence length="87" mass="10427">MKYEYTNAFIKDVKKTSPEIQSQIKNLIEEINAVDRLGDLPNVKKMKGFSNAFRIRLGEYRVGVFWENDKLVLARMLHRREVYRYFP</sequence>
<dbReference type="InterPro" id="IPR035093">
    <property type="entry name" value="RelE/ParE_toxin_dom_sf"/>
</dbReference>
<evidence type="ECO:0000313" key="2">
    <source>
        <dbReference type="EMBL" id="GGH45550.1"/>
    </source>
</evidence>
<dbReference type="InterPro" id="IPR052747">
    <property type="entry name" value="TA_system_RelE_toxin"/>
</dbReference>
<dbReference type="InterPro" id="IPR007712">
    <property type="entry name" value="RelE/ParE_toxin"/>
</dbReference>
<dbReference type="Gene3D" id="3.30.2310.20">
    <property type="entry name" value="RelE-like"/>
    <property type="match status" value="1"/>
</dbReference>
<dbReference type="RefSeq" id="WP_369009295.1">
    <property type="nucleotide sequence ID" value="NZ_BMIA01000003.1"/>
</dbReference>
<keyword evidence="1" id="KW-1277">Toxin-antitoxin system</keyword>
<reference evidence="3" key="1">
    <citation type="journal article" date="2019" name="Int. J. Syst. Evol. Microbiol.">
        <title>The Global Catalogue of Microorganisms (GCM) 10K type strain sequencing project: providing services to taxonomists for standard genome sequencing and annotation.</title>
        <authorList>
            <consortium name="The Broad Institute Genomics Platform"/>
            <consortium name="The Broad Institute Genome Sequencing Center for Infectious Disease"/>
            <person name="Wu L."/>
            <person name="Ma J."/>
        </authorList>
    </citation>
    <scope>NUCLEOTIDE SEQUENCE [LARGE SCALE GENOMIC DNA]</scope>
    <source>
        <strain evidence="3">CGMCC 1.15288</strain>
    </source>
</reference>
<evidence type="ECO:0000256" key="1">
    <source>
        <dbReference type="ARBA" id="ARBA00022649"/>
    </source>
</evidence>
<comment type="caution">
    <text evidence="2">The sequence shown here is derived from an EMBL/GenBank/DDBJ whole genome shotgun (WGS) entry which is preliminary data.</text>
</comment>
<dbReference type="PANTHER" id="PTHR38813:SF1">
    <property type="entry name" value="TOXIN RELE1-RELATED"/>
    <property type="match status" value="1"/>
</dbReference>
<name>A0ABQ1Z2S2_9BACT</name>
<protein>
    <submittedName>
        <fullName evidence="2">Toxin RelE</fullName>
    </submittedName>
</protein>
<dbReference type="SUPFAM" id="SSF143011">
    <property type="entry name" value="RelE-like"/>
    <property type="match status" value="1"/>
</dbReference>
<evidence type="ECO:0000313" key="3">
    <source>
        <dbReference type="Proteomes" id="UP000600214"/>
    </source>
</evidence>
<dbReference type="Proteomes" id="UP000600214">
    <property type="component" value="Unassembled WGS sequence"/>
</dbReference>
<dbReference type="PANTHER" id="PTHR38813">
    <property type="match status" value="1"/>
</dbReference>
<gene>
    <name evidence="2" type="ORF">GCM10007423_44590</name>
</gene>